<dbReference type="GO" id="GO:0003677">
    <property type="term" value="F:DNA binding"/>
    <property type="evidence" value="ECO:0007669"/>
    <property type="project" value="InterPro"/>
</dbReference>
<name>A0A5C6EDP1_9BACT</name>
<dbReference type="GO" id="GO:0004803">
    <property type="term" value="F:transposase activity"/>
    <property type="evidence" value="ECO:0007669"/>
    <property type="project" value="InterPro"/>
</dbReference>
<dbReference type="OrthoDB" id="274904at2"/>
<sequence length="208" mass="23757">MVHGYHIVLPMYGFWLPNDPQGSWSDFVRRWELVRFGHATKSIHRREIEELTPQEIVDRNAARASLAYPAVSVSGEQALSIANGFAKHCVKNNYTIWACAILPEHTHMVIARHTFKVEQMANLLKGAATRRIIADDRHPLQSFAKPGSRPPQMWATHLWKTFLDSEPAIEEAIAYVWDNPMKEDKPKQTWKFVTPFAGLGVGGWVTYH</sequence>
<reference evidence="1 2" key="1">
    <citation type="submission" date="2019-02" db="EMBL/GenBank/DDBJ databases">
        <title>Deep-cultivation of Planctomycetes and their phenomic and genomic characterization uncovers novel biology.</title>
        <authorList>
            <person name="Wiegand S."/>
            <person name="Jogler M."/>
            <person name="Boedeker C."/>
            <person name="Pinto D."/>
            <person name="Vollmers J."/>
            <person name="Rivas-Marin E."/>
            <person name="Kohn T."/>
            <person name="Peeters S.H."/>
            <person name="Heuer A."/>
            <person name="Rast P."/>
            <person name="Oberbeckmann S."/>
            <person name="Bunk B."/>
            <person name="Jeske O."/>
            <person name="Meyerdierks A."/>
            <person name="Storesund J.E."/>
            <person name="Kallscheuer N."/>
            <person name="Luecker S."/>
            <person name="Lage O.M."/>
            <person name="Pohl T."/>
            <person name="Merkel B.J."/>
            <person name="Hornburger P."/>
            <person name="Mueller R.-W."/>
            <person name="Bruemmer F."/>
            <person name="Labrenz M."/>
            <person name="Spormann A.M."/>
            <person name="Op Den Camp H."/>
            <person name="Overmann J."/>
            <person name="Amann R."/>
            <person name="Jetten M.S.M."/>
            <person name="Mascher T."/>
            <person name="Medema M.H."/>
            <person name="Devos D.P."/>
            <person name="Kaster A.-K."/>
            <person name="Ovreas L."/>
            <person name="Rohde M."/>
            <person name="Galperin M.Y."/>
            <person name="Jogler C."/>
        </authorList>
    </citation>
    <scope>NUCLEOTIDE SEQUENCE [LARGE SCALE GENOMIC DNA]</scope>
    <source>
        <strain evidence="1 2">Q31b</strain>
    </source>
</reference>
<evidence type="ECO:0000313" key="2">
    <source>
        <dbReference type="Proteomes" id="UP000315471"/>
    </source>
</evidence>
<dbReference type="Proteomes" id="UP000315471">
    <property type="component" value="Unassembled WGS sequence"/>
</dbReference>
<accession>A0A5C6EDP1</accession>
<dbReference type="InterPro" id="IPR036515">
    <property type="entry name" value="Transposase_17_sf"/>
</dbReference>
<protein>
    <recommendedName>
        <fullName evidence="3">Transposase IS200-like domain-containing protein</fullName>
    </recommendedName>
</protein>
<evidence type="ECO:0008006" key="3">
    <source>
        <dbReference type="Google" id="ProtNLM"/>
    </source>
</evidence>
<proteinExistence type="predicted"/>
<dbReference type="EMBL" id="SJPY01000001">
    <property type="protein sequence ID" value="TWU45841.1"/>
    <property type="molecule type" value="Genomic_DNA"/>
</dbReference>
<dbReference type="AlphaFoldDB" id="A0A5C6EDP1"/>
<comment type="caution">
    <text evidence="1">The sequence shown here is derived from an EMBL/GenBank/DDBJ whole genome shotgun (WGS) entry which is preliminary data.</text>
</comment>
<organism evidence="1 2">
    <name type="scientific">Novipirellula aureliae</name>
    <dbReference type="NCBI Taxonomy" id="2527966"/>
    <lineage>
        <taxon>Bacteria</taxon>
        <taxon>Pseudomonadati</taxon>
        <taxon>Planctomycetota</taxon>
        <taxon>Planctomycetia</taxon>
        <taxon>Pirellulales</taxon>
        <taxon>Pirellulaceae</taxon>
        <taxon>Novipirellula</taxon>
    </lineage>
</organism>
<keyword evidence="2" id="KW-1185">Reference proteome</keyword>
<dbReference type="RefSeq" id="WP_146598472.1">
    <property type="nucleotide sequence ID" value="NZ_SJPY01000001.1"/>
</dbReference>
<evidence type="ECO:0000313" key="1">
    <source>
        <dbReference type="EMBL" id="TWU45841.1"/>
    </source>
</evidence>
<dbReference type="Gene3D" id="3.30.70.1290">
    <property type="entry name" value="Transposase IS200-like"/>
    <property type="match status" value="1"/>
</dbReference>
<dbReference type="GO" id="GO:0006313">
    <property type="term" value="P:DNA transposition"/>
    <property type="evidence" value="ECO:0007669"/>
    <property type="project" value="InterPro"/>
</dbReference>
<dbReference type="SUPFAM" id="SSF143422">
    <property type="entry name" value="Transposase IS200-like"/>
    <property type="match status" value="1"/>
</dbReference>
<gene>
    <name evidence="1" type="ORF">Q31b_10170</name>
</gene>